<dbReference type="AlphaFoldDB" id="A0A250L0I0"/>
<sequence>MQARPPLTPNREANIMNSESTTKVESNPTEISRSQVEHTEETAKSDEYPFYIVPRPPIPGKTAWSIAG</sequence>
<organism evidence="2 3">
    <name type="scientific">Methylocaldum marinum</name>
    <dbReference type="NCBI Taxonomy" id="1432792"/>
    <lineage>
        <taxon>Bacteria</taxon>
        <taxon>Pseudomonadati</taxon>
        <taxon>Pseudomonadota</taxon>
        <taxon>Gammaproteobacteria</taxon>
        <taxon>Methylococcales</taxon>
        <taxon>Methylococcaceae</taxon>
        <taxon>Methylocaldum</taxon>
    </lineage>
</organism>
<dbReference type="Proteomes" id="UP000266313">
    <property type="component" value="Chromosome"/>
</dbReference>
<feature type="compositionally biased region" description="Polar residues" evidence="1">
    <location>
        <begin position="15"/>
        <end position="34"/>
    </location>
</feature>
<reference evidence="2 3" key="1">
    <citation type="submission" date="2016-12" db="EMBL/GenBank/DDBJ databases">
        <title>Genome sequencing of Methylocaldum marinum.</title>
        <authorList>
            <person name="Takeuchi M."/>
            <person name="Kamagata Y."/>
            <person name="Hiraoka S."/>
            <person name="Oshima K."/>
            <person name="Hattori M."/>
            <person name="Iwasaki W."/>
        </authorList>
    </citation>
    <scope>NUCLEOTIDE SEQUENCE [LARGE SCALE GENOMIC DNA]</scope>
    <source>
        <strain evidence="2 3">S8</strain>
    </source>
</reference>
<evidence type="ECO:0000313" key="3">
    <source>
        <dbReference type="Proteomes" id="UP000266313"/>
    </source>
</evidence>
<name>A0A250L0I0_9GAMM</name>
<evidence type="ECO:0000313" key="2">
    <source>
        <dbReference type="EMBL" id="BBA37443.1"/>
    </source>
</evidence>
<proteinExistence type="predicted"/>
<dbReference type="KEGG" id="mmai:sS8_5526"/>
<keyword evidence="3" id="KW-1185">Reference proteome</keyword>
<evidence type="ECO:0000256" key="1">
    <source>
        <dbReference type="SAM" id="MobiDB-lite"/>
    </source>
</evidence>
<gene>
    <name evidence="2" type="ORF">sS8_5526</name>
</gene>
<dbReference type="EMBL" id="AP017928">
    <property type="protein sequence ID" value="BBA37443.1"/>
    <property type="molecule type" value="Genomic_DNA"/>
</dbReference>
<feature type="region of interest" description="Disordered" evidence="1">
    <location>
        <begin position="1"/>
        <end position="43"/>
    </location>
</feature>
<protein>
    <submittedName>
        <fullName evidence="2">Uncharacterized protein</fullName>
    </submittedName>
</protein>
<accession>A0A250L0I0</accession>